<name>A0AAD7HTC0_9AGAR</name>
<dbReference type="EMBL" id="JARKIB010000176">
    <property type="protein sequence ID" value="KAJ7727919.1"/>
    <property type="molecule type" value="Genomic_DNA"/>
</dbReference>
<feature type="region of interest" description="Disordered" evidence="1">
    <location>
        <begin position="93"/>
        <end position="152"/>
    </location>
</feature>
<evidence type="ECO:0000313" key="2">
    <source>
        <dbReference type="EMBL" id="KAJ7727919.1"/>
    </source>
</evidence>
<gene>
    <name evidence="2" type="ORF">B0H16DRAFT_1734919</name>
</gene>
<dbReference type="AlphaFoldDB" id="A0AAD7HTC0"/>
<accession>A0AAD7HTC0</accession>
<protein>
    <submittedName>
        <fullName evidence="2">Uncharacterized protein</fullName>
    </submittedName>
</protein>
<feature type="region of interest" description="Disordered" evidence="1">
    <location>
        <begin position="172"/>
        <end position="193"/>
    </location>
</feature>
<organism evidence="2 3">
    <name type="scientific">Mycena metata</name>
    <dbReference type="NCBI Taxonomy" id="1033252"/>
    <lineage>
        <taxon>Eukaryota</taxon>
        <taxon>Fungi</taxon>
        <taxon>Dikarya</taxon>
        <taxon>Basidiomycota</taxon>
        <taxon>Agaricomycotina</taxon>
        <taxon>Agaricomycetes</taxon>
        <taxon>Agaricomycetidae</taxon>
        <taxon>Agaricales</taxon>
        <taxon>Marasmiineae</taxon>
        <taxon>Mycenaceae</taxon>
        <taxon>Mycena</taxon>
    </lineage>
</organism>
<comment type="caution">
    <text evidence="2">The sequence shown here is derived from an EMBL/GenBank/DDBJ whole genome shotgun (WGS) entry which is preliminary data.</text>
</comment>
<reference evidence="2" key="1">
    <citation type="submission" date="2023-03" db="EMBL/GenBank/DDBJ databases">
        <title>Massive genome expansion in bonnet fungi (Mycena s.s.) driven by repeated elements and novel gene families across ecological guilds.</title>
        <authorList>
            <consortium name="Lawrence Berkeley National Laboratory"/>
            <person name="Harder C.B."/>
            <person name="Miyauchi S."/>
            <person name="Viragh M."/>
            <person name="Kuo A."/>
            <person name="Thoen E."/>
            <person name="Andreopoulos B."/>
            <person name="Lu D."/>
            <person name="Skrede I."/>
            <person name="Drula E."/>
            <person name="Henrissat B."/>
            <person name="Morin E."/>
            <person name="Kohler A."/>
            <person name="Barry K."/>
            <person name="LaButti K."/>
            <person name="Morin E."/>
            <person name="Salamov A."/>
            <person name="Lipzen A."/>
            <person name="Mereny Z."/>
            <person name="Hegedus B."/>
            <person name="Baldrian P."/>
            <person name="Stursova M."/>
            <person name="Weitz H."/>
            <person name="Taylor A."/>
            <person name="Grigoriev I.V."/>
            <person name="Nagy L.G."/>
            <person name="Martin F."/>
            <person name="Kauserud H."/>
        </authorList>
    </citation>
    <scope>NUCLEOTIDE SEQUENCE</scope>
    <source>
        <strain evidence="2">CBHHK182m</strain>
    </source>
</reference>
<keyword evidence="3" id="KW-1185">Reference proteome</keyword>
<evidence type="ECO:0000313" key="3">
    <source>
        <dbReference type="Proteomes" id="UP001215598"/>
    </source>
</evidence>
<feature type="compositionally biased region" description="Low complexity" evidence="1">
    <location>
        <begin position="97"/>
        <end position="118"/>
    </location>
</feature>
<evidence type="ECO:0000256" key="1">
    <source>
        <dbReference type="SAM" id="MobiDB-lite"/>
    </source>
</evidence>
<proteinExistence type="predicted"/>
<sequence>MAFDGQEIPTDPVLLPVDVGSECLREEHHDLKVSHLPFVSHPLFLLYSHHLPSFALNFSTSNVKLDLKALKECSWCSVQYVLPSLVPMALTTPNPPSSHASSLPTPLSSLPSALPSTSGYRRLDRSSSSPVLAVSPTRRSRLSSLRDRRCRRPSKPSSIVFFKAIKLAQDLTRRARHSPSPPLKNLKPPSSSSTLKTSAVVVAVVNIFKTVRSRPQWDTDRQALKTSSALFKTLSQPSSPFAVVAAVNLQDQLGARSRLPGASSPSSDQAPVVKSLKFQALKILQDLGGKPLKNIKAASPQVLKSLKPSPG</sequence>
<dbReference type="Proteomes" id="UP001215598">
    <property type="component" value="Unassembled WGS sequence"/>
</dbReference>
<feature type="compositionally biased region" description="Low complexity" evidence="1">
    <location>
        <begin position="183"/>
        <end position="193"/>
    </location>
</feature>